<reference evidence="3" key="1">
    <citation type="submission" date="2023-07" db="EMBL/GenBank/DDBJ databases">
        <authorList>
            <person name="Kim M.K."/>
        </authorList>
    </citation>
    <scope>NUCLEOTIDE SEQUENCE</scope>
    <source>
        <strain evidence="3">ASUV-10-1</strain>
    </source>
</reference>
<dbReference type="Proteomes" id="UP001176429">
    <property type="component" value="Unassembled WGS sequence"/>
</dbReference>
<dbReference type="Pfam" id="PF02397">
    <property type="entry name" value="Bac_transf"/>
    <property type="match status" value="1"/>
</dbReference>
<evidence type="ECO:0000313" key="4">
    <source>
        <dbReference type="Proteomes" id="UP001176429"/>
    </source>
</evidence>
<dbReference type="RefSeq" id="WP_305005376.1">
    <property type="nucleotide sequence ID" value="NZ_JAUQSY010000003.1"/>
</dbReference>
<comment type="similarity">
    <text evidence="1">Belongs to the bacterial sugar transferase family.</text>
</comment>
<dbReference type="EC" id="2.7.8.-" evidence="3"/>
<evidence type="ECO:0000259" key="2">
    <source>
        <dbReference type="Pfam" id="PF02397"/>
    </source>
</evidence>
<dbReference type="PANTHER" id="PTHR30576">
    <property type="entry name" value="COLANIC BIOSYNTHESIS UDP-GLUCOSE LIPID CARRIER TRANSFERASE"/>
    <property type="match status" value="1"/>
</dbReference>
<name>A0ABT9B8S0_9BACT</name>
<gene>
    <name evidence="3" type="ORF">Q5H93_04885</name>
</gene>
<keyword evidence="3" id="KW-0808">Transferase</keyword>
<accession>A0ABT9B8S0</accession>
<keyword evidence="4" id="KW-1185">Reference proteome</keyword>
<proteinExistence type="inferred from homology"/>
<evidence type="ECO:0000256" key="1">
    <source>
        <dbReference type="ARBA" id="ARBA00006464"/>
    </source>
</evidence>
<organism evidence="3 4">
    <name type="scientific">Hymenobacter aranciens</name>
    <dbReference type="NCBI Taxonomy" id="3063996"/>
    <lineage>
        <taxon>Bacteria</taxon>
        <taxon>Pseudomonadati</taxon>
        <taxon>Bacteroidota</taxon>
        <taxon>Cytophagia</taxon>
        <taxon>Cytophagales</taxon>
        <taxon>Hymenobacteraceae</taxon>
        <taxon>Hymenobacter</taxon>
    </lineage>
</organism>
<protein>
    <submittedName>
        <fullName evidence="3">Sugar transferase</fullName>
        <ecNumber evidence="3">2.7.8.-</ecNumber>
    </submittedName>
</protein>
<dbReference type="EMBL" id="JAUQSY010000003">
    <property type="protein sequence ID" value="MDO7874058.1"/>
    <property type="molecule type" value="Genomic_DNA"/>
</dbReference>
<comment type="caution">
    <text evidence="3">The sequence shown here is derived from an EMBL/GenBank/DDBJ whole genome shotgun (WGS) entry which is preliminary data.</text>
</comment>
<dbReference type="InterPro" id="IPR003362">
    <property type="entry name" value="Bact_transf"/>
</dbReference>
<dbReference type="PANTHER" id="PTHR30576:SF8">
    <property type="entry name" value="UNDECAPRENYL-PHOSPHATE GALACTOSE PHOSPHOTRANSFERASE"/>
    <property type="match status" value="1"/>
</dbReference>
<dbReference type="GO" id="GO:0016740">
    <property type="term" value="F:transferase activity"/>
    <property type="evidence" value="ECO:0007669"/>
    <property type="project" value="UniProtKB-KW"/>
</dbReference>
<evidence type="ECO:0000313" key="3">
    <source>
        <dbReference type="EMBL" id="MDO7874058.1"/>
    </source>
</evidence>
<sequence length="206" mass="23532">MYERTKRLFDFTAAALGLLLLAPVLLTTAVVAWLGGLRPVLFRQRRAGRHGRLFDIVKFRSMTQQRDAAGQLLPDEQRLTTLGRSLRRSSLDELPQLWNVLRGELSLIGPRPLLPEYLPLYSPAQAVRHEVRPGITGWAQVHGRNALSWEEKFRLDAWYVAHRGWALDLRILWLTLRHVLAREQPAGAYAPAERFVGSAEIEQVKK</sequence>
<feature type="domain" description="Bacterial sugar transferase" evidence="2">
    <location>
        <begin position="6"/>
        <end position="180"/>
    </location>
</feature>